<reference evidence="1 2" key="1">
    <citation type="submission" date="2020-08" db="EMBL/GenBank/DDBJ databases">
        <title>Complete genome sequence of Raphidiopsis curvispora isolated from drinking water reservoir in South Korea.</title>
        <authorList>
            <person name="Jeong J."/>
        </authorList>
    </citation>
    <scope>NUCLEOTIDE SEQUENCE [LARGE SCALE GENOMIC DNA]</scope>
    <source>
        <strain evidence="1 2">GIHE-G1</strain>
    </source>
</reference>
<dbReference type="RefSeq" id="WP_074404747.1">
    <property type="nucleotide sequence ID" value="NZ_CP060822.1"/>
</dbReference>
<evidence type="ECO:0000313" key="1">
    <source>
        <dbReference type="EMBL" id="QNP29406.1"/>
    </source>
</evidence>
<gene>
    <name evidence="1" type="ORF">IAR63_16545</name>
</gene>
<dbReference type="KEGG" id="ccur:IAR63_16545"/>
<proteinExistence type="predicted"/>
<dbReference type="EMBL" id="CP060822">
    <property type="protein sequence ID" value="QNP29406.1"/>
    <property type="molecule type" value="Genomic_DNA"/>
</dbReference>
<sequence>MPVCLLCTEQLVAQEKLFPEMSNEWGEKMLDKFRYRQACMCQQISYVHWMEDIMRCWHFHL</sequence>
<protein>
    <submittedName>
        <fullName evidence="1">Uncharacterized protein</fullName>
    </submittedName>
</protein>
<dbReference type="AlphaFoldDB" id="A0A7H0F040"/>
<name>A0A7H0F040_9CYAN</name>
<accession>A0A7H0F040</accession>
<keyword evidence="2" id="KW-1185">Reference proteome</keyword>
<evidence type="ECO:0000313" key="2">
    <source>
        <dbReference type="Proteomes" id="UP000516013"/>
    </source>
</evidence>
<organism evidence="1 2">
    <name type="scientific">Cylindrospermopsis curvispora GIHE-G1</name>
    <dbReference type="NCBI Taxonomy" id="2666332"/>
    <lineage>
        <taxon>Bacteria</taxon>
        <taxon>Bacillati</taxon>
        <taxon>Cyanobacteriota</taxon>
        <taxon>Cyanophyceae</taxon>
        <taxon>Nostocales</taxon>
        <taxon>Aphanizomenonaceae</taxon>
        <taxon>Cylindrospermopsis</taxon>
    </lineage>
</organism>
<dbReference type="Proteomes" id="UP000516013">
    <property type="component" value="Chromosome"/>
</dbReference>